<keyword evidence="1" id="KW-0812">Transmembrane</keyword>
<dbReference type="EMBL" id="BGPR01041724">
    <property type="protein sequence ID" value="GBO18061.1"/>
    <property type="molecule type" value="Genomic_DNA"/>
</dbReference>
<keyword evidence="1" id="KW-1133">Transmembrane helix</keyword>
<sequence length="286" mass="32415">MIPPNTDSHEYTALPSMLMMRLACPMIFSLWITVTYQFFITRNDVMQRGFFFCGFEIAIDFRSPWVSTRTTRDSLACKSFQCPLNVWKPLIYQHLMILQVLSFDSGLYQDFQEPHWPGGVVSASGLEGTRFETLEDECRLADSTKQPPCKRVWCLCPMDLTYEPERCVDPLERLWSFVCSAGKPVSSIESAVTVIISDLLTVCVSKSESAVTVITSELLSVSAANLCKIYCSCYLCYVFSCIFVNKPSFSIVLSAGLFTPYTHRSICVTISYFLRMVTIVIRIVDL</sequence>
<proteinExistence type="predicted"/>
<dbReference type="Proteomes" id="UP000499080">
    <property type="component" value="Unassembled WGS sequence"/>
</dbReference>
<evidence type="ECO:0000313" key="2">
    <source>
        <dbReference type="EMBL" id="GBO18061.1"/>
    </source>
</evidence>
<comment type="caution">
    <text evidence="2">The sequence shown here is derived from an EMBL/GenBank/DDBJ whole genome shotgun (WGS) entry which is preliminary data.</text>
</comment>
<reference evidence="2 3" key="1">
    <citation type="journal article" date="2019" name="Sci. Rep.">
        <title>Orb-weaving spider Araneus ventricosus genome elucidates the spidroin gene catalogue.</title>
        <authorList>
            <person name="Kono N."/>
            <person name="Nakamura H."/>
            <person name="Ohtoshi R."/>
            <person name="Moran D.A.P."/>
            <person name="Shinohara A."/>
            <person name="Yoshida Y."/>
            <person name="Fujiwara M."/>
            <person name="Mori M."/>
            <person name="Tomita M."/>
            <person name="Arakawa K."/>
        </authorList>
    </citation>
    <scope>NUCLEOTIDE SEQUENCE [LARGE SCALE GENOMIC DNA]</scope>
</reference>
<dbReference type="AlphaFoldDB" id="A0A4Y2V0L5"/>
<accession>A0A4Y2V0L5</accession>
<name>A0A4Y2V0L5_ARAVE</name>
<gene>
    <name evidence="2" type="ORF">AVEN_21791_1</name>
</gene>
<keyword evidence="1" id="KW-0472">Membrane</keyword>
<evidence type="ECO:0000313" key="3">
    <source>
        <dbReference type="Proteomes" id="UP000499080"/>
    </source>
</evidence>
<evidence type="ECO:0000256" key="1">
    <source>
        <dbReference type="SAM" id="Phobius"/>
    </source>
</evidence>
<organism evidence="2 3">
    <name type="scientific">Araneus ventricosus</name>
    <name type="common">Orbweaver spider</name>
    <name type="synonym">Epeira ventricosa</name>
    <dbReference type="NCBI Taxonomy" id="182803"/>
    <lineage>
        <taxon>Eukaryota</taxon>
        <taxon>Metazoa</taxon>
        <taxon>Ecdysozoa</taxon>
        <taxon>Arthropoda</taxon>
        <taxon>Chelicerata</taxon>
        <taxon>Arachnida</taxon>
        <taxon>Araneae</taxon>
        <taxon>Araneomorphae</taxon>
        <taxon>Entelegynae</taxon>
        <taxon>Araneoidea</taxon>
        <taxon>Araneidae</taxon>
        <taxon>Araneus</taxon>
    </lineage>
</organism>
<protein>
    <submittedName>
        <fullName evidence="2">Uncharacterized protein</fullName>
    </submittedName>
</protein>
<feature type="transmembrane region" description="Helical" evidence="1">
    <location>
        <begin position="20"/>
        <end position="39"/>
    </location>
</feature>
<keyword evidence="3" id="KW-1185">Reference proteome</keyword>